<evidence type="ECO:0000256" key="1">
    <source>
        <dbReference type="SAM" id="MobiDB-lite"/>
    </source>
</evidence>
<organism evidence="2 3">
    <name type="scientific">Leishmania naiffi</name>
    <dbReference type="NCBI Taxonomy" id="5678"/>
    <lineage>
        <taxon>Eukaryota</taxon>
        <taxon>Discoba</taxon>
        <taxon>Euglenozoa</taxon>
        <taxon>Kinetoplastea</taxon>
        <taxon>Metakinetoplastina</taxon>
        <taxon>Trypanosomatida</taxon>
        <taxon>Trypanosomatidae</taxon>
        <taxon>Leishmaniinae</taxon>
        <taxon>Leishmania</taxon>
        <taxon>Leishmania naiffi species complex</taxon>
    </lineage>
</organism>
<dbReference type="AlphaFoldDB" id="A0AAW3BXR8"/>
<feature type="compositionally biased region" description="Polar residues" evidence="1">
    <location>
        <begin position="190"/>
        <end position="206"/>
    </location>
</feature>
<feature type="compositionally biased region" description="Low complexity" evidence="1">
    <location>
        <begin position="698"/>
        <end position="712"/>
    </location>
</feature>
<feature type="compositionally biased region" description="Polar residues" evidence="1">
    <location>
        <begin position="748"/>
        <end position="779"/>
    </location>
</feature>
<keyword evidence="3" id="KW-1185">Reference proteome</keyword>
<accession>A0AAW3BXR8</accession>
<feature type="compositionally biased region" description="Polar residues" evidence="1">
    <location>
        <begin position="385"/>
        <end position="411"/>
    </location>
</feature>
<sequence length="800" mass="84483">MYPRARAKGGPKGNGNGDGDAVLAVAQPIAPPLVSDALSQSNTTVRHSEPLHSLLHSTSSHHASMGSGNRQSVHTSQQQQPPPTPTPGTHMPPGMYCESMEDRSASSPALPPLNLYAGSTHHHSGFVGTGMHRRTASLSYEQQQQLLPRPPPLHMNGHQGDWIAGASSSLTMSGTTMLDSPAGMIFSTTGPPSFSQHSRTSSSMTGAPTGVAGPGCTKYRPPPGYGEMNLGSNTGAGASWTNNSSLASMNRTVTSLNGSVINASNAIRKSSCMVPSPTGVSVGVSTALGATVPPGPSNTSADAPIMQIELTECNHPVATPAPLGHVYETDPSGHSTTTAPSPNTSARAAATPLSAAVPRLATLMVKVSGSASVVCPSAPLSPLINSPSLAQQQPELPARQQRSAGKSTRSRPMTLDPRRGSCASDRNNTPASVGDMDSADAEFHEDQGSSPGMRPSKPTIEEVEARYRYLYEEFLKASRVRAKLVEESDRMKREQTMLREELDYYRRKVAFAAEEREALLADYRDDVHSILRLAQLLAADVAAAYNNRGGAPNPTLERHEGGEGFPAVSPQQTLDAAVARISANNASIAAAAAPITPPPTGIPTPPSVAEHLGLQCGKWMLMPAVAPRSPIMEEEPCHPGPREWHGGGKGPQHQLGVLLRDEMRDVHLNTHTAISAYMTSLDYGLAPVSNQPSYPPASSQGQRRQQQQQQFSSEYRGLHFHVDVPRFHSHTASGVSDPVNAGGDDTGGESTPVCTTSMQLSPPEQLSSPYLAPQSSRVMTSAPMKVKHCRSPVPLEGGIE</sequence>
<protein>
    <submittedName>
        <fullName evidence="2">Uncharacterized protein</fullName>
    </submittedName>
</protein>
<feature type="region of interest" description="Disordered" evidence="1">
    <location>
        <begin position="1"/>
        <end position="24"/>
    </location>
</feature>
<feature type="region of interest" description="Disordered" evidence="1">
    <location>
        <begin position="688"/>
        <end position="712"/>
    </location>
</feature>
<feature type="region of interest" description="Disordered" evidence="1">
    <location>
        <begin position="190"/>
        <end position="215"/>
    </location>
</feature>
<dbReference type="EMBL" id="JBAMZN010000020">
    <property type="protein sequence ID" value="KAL0526296.1"/>
    <property type="molecule type" value="Genomic_DNA"/>
</dbReference>
<evidence type="ECO:0000313" key="3">
    <source>
        <dbReference type="Proteomes" id="UP001501274"/>
    </source>
</evidence>
<evidence type="ECO:0000313" key="2">
    <source>
        <dbReference type="EMBL" id="KAL0526296.1"/>
    </source>
</evidence>
<gene>
    <name evidence="2" type="ORF">Q4I28_002876</name>
</gene>
<feature type="compositionally biased region" description="Low complexity" evidence="1">
    <location>
        <begin position="335"/>
        <end position="349"/>
    </location>
</feature>
<proteinExistence type="predicted"/>
<feature type="region of interest" description="Disordered" evidence="1">
    <location>
        <begin position="385"/>
        <end position="457"/>
    </location>
</feature>
<comment type="caution">
    <text evidence="2">The sequence shown here is derived from an EMBL/GenBank/DDBJ whole genome shotgun (WGS) entry which is preliminary data.</text>
</comment>
<name>A0AAW3BXR8_9TRYP</name>
<dbReference type="Proteomes" id="UP001501274">
    <property type="component" value="Unassembled WGS sequence"/>
</dbReference>
<reference evidence="2 3" key="1">
    <citation type="submission" date="2024-02" db="EMBL/GenBank/DDBJ databases">
        <title>FIRST GENOME SEQUENCES OF Leishmania (Viannia) shawi, Leishmania (Viannia) lindenbergi AND Leishmania (Viannia) utingensis.</title>
        <authorList>
            <person name="Resadore F."/>
            <person name="Custodio M.G.F."/>
            <person name="Boite M.C."/>
            <person name="Cupolillo E."/>
            <person name="Ferreira G.E.M."/>
        </authorList>
    </citation>
    <scope>NUCLEOTIDE SEQUENCE [LARGE SCALE GENOMIC DNA]</scope>
    <source>
        <strain evidence="2 3">MDAS/BR/1979/M5533</strain>
    </source>
</reference>
<feature type="region of interest" description="Disordered" evidence="1">
    <location>
        <begin position="729"/>
        <end position="783"/>
    </location>
</feature>
<feature type="region of interest" description="Disordered" evidence="1">
    <location>
        <begin position="317"/>
        <end position="349"/>
    </location>
</feature>
<feature type="region of interest" description="Disordered" evidence="1">
    <location>
        <begin position="58"/>
        <end position="110"/>
    </location>
</feature>